<dbReference type="InterPro" id="IPR007693">
    <property type="entry name" value="DNA_helicase_DnaB-like_N"/>
</dbReference>
<dbReference type="GO" id="GO:0003678">
    <property type="term" value="F:DNA helicase activity"/>
    <property type="evidence" value="ECO:0007669"/>
    <property type="project" value="InterPro"/>
</dbReference>
<keyword evidence="1" id="KW-0235">DNA replication</keyword>
<organism evidence="4">
    <name type="scientific">human gut metagenome</name>
    <dbReference type="NCBI Taxonomy" id="408170"/>
    <lineage>
        <taxon>unclassified sequences</taxon>
        <taxon>metagenomes</taxon>
        <taxon>organismal metagenomes</taxon>
    </lineage>
</organism>
<dbReference type="GO" id="GO:0003677">
    <property type="term" value="F:DNA binding"/>
    <property type="evidence" value="ECO:0007669"/>
    <property type="project" value="UniProtKB-KW"/>
</dbReference>
<evidence type="ECO:0000256" key="1">
    <source>
        <dbReference type="ARBA" id="ARBA00022705"/>
    </source>
</evidence>
<dbReference type="InterPro" id="IPR036185">
    <property type="entry name" value="DNA_heli_DnaB-like_N_sf"/>
</dbReference>
<feature type="domain" description="DNA helicase DnaB-like N-terminal" evidence="3">
    <location>
        <begin position="15"/>
        <end position="60"/>
    </location>
</feature>
<dbReference type="AlphaFoldDB" id="K1S2Y1"/>
<dbReference type="Gene3D" id="1.10.860.10">
    <property type="entry name" value="DNAb Helicase, Chain A"/>
    <property type="match status" value="1"/>
</dbReference>
<sequence length="61" mass="6987">MANNELSLSSLGIQLPYNMQAEQSVLGAALMDETILNRLITEMDPDMFYSEQNRAVYEEMR</sequence>
<accession>K1S2Y1</accession>
<dbReference type="Pfam" id="PF00772">
    <property type="entry name" value="DnaB"/>
    <property type="match status" value="1"/>
</dbReference>
<keyword evidence="4" id="KW-0547">Nucleotide-binding</keyword>
<keyword evidence="4" id="KW-0347">Helicase</keyword>
<dbReference type="EMBL" id="AJWZ01009193">
    <property type="protein sequence ID" value="EKC52013.1"/>
    <property type="molecule type" value="Genomic_DNA"/>
</dbReference>
<dbReference type="GO" id="GO:0005524">
    <property type="term" value="F:ATP binding"/>
    <property type="evidence" value="ECO:0007669"/>
    <property type="project" value="InterPro"/>
</dbReference>
<gene>
    <name evidence="4" type="ORF">OBE_13310</name>
</gene>
<proteinExistence type="predicted"/>
<evidence type="ECO:0000313" key="4">
    <source>
        <dbReference type="EMBL" id="EKC52013.1"/>
    </source>
</evidence>
<keyword evidence="4" id="KW-0378">Hydrolase</keyword>
<dbReference type="SUPFAM" id="SSF48024">
    <property type="entry name" value="N-terminal domain of DnaB helicase"/>
    <property type="match status" value="1"/>
</dbReference>
<keyword evidence="4" id="KW-0067">ATP-binding</keyword>
<evidence type="ECO:0000256" key="2">
    <source>
        <dbReference type="ARBA" id="ARBA00023125"/>
    </source>
</evidence>
<keyword evidence="2" id="KW-0238">DNA-binding</keyword>
<evidence type="ECO:0000259" key="3">
    <source>
        <dbReference type="Pfam" id="PF00772"/>
    </source>
</evidence>
<name>K1S2Y1_9ZZZZ</name>
<dbReference type="GO" id="GO:0006260">
    <property type="term" value="P:DNA replication"/>
    <property type="evidence" value="ECO:0007669"/>
    <property type="project" value="UniProtKB-KW"/>
</dbReference>
<dbReference type="InterPro" id="IPR016136">
    <property type="entry name" value="DNA_helicase_N/primase_C"/>
</dbReference>
<feature type="non-terminal residue" evidence="4">
    <location>
        <position position="61"/>
    </location>
</feature>
<protein>
    <submittedName>
        <fullName evidence="4">Replicative DNA helicase</fullName>
    </submittedName>
</protein>
<reference evidence="4" key="1">
    <citation type="journal article" date="2013" name="Environ. Microbiol.">
        <title>Microbiota from the distal guts of lean and obese adolescents exhibit partial functional redundancy besides clear differences in community structure.</title>
        <authorList>
            <person name="Ferrer M."/>
            <person name="Ruiz A."/>
            <person name="Lanza F."/>
            <person name="Haange S.B."/>
            <person name="Oberbach A."/>
            <person name="Till H."/>
            <person name="Bargiela R."/>
            <person name="Campoy C."/>
            <person name="Segura M.T."/>
            <person name="Richter M."/>
            <person name="von Bergen M."/>
            <person name="Seifert J."/>
            <person name="Suarez A."/>
        </authorList>
    </citation>
    <scope>NUCLEOTIDE SEQUENCE</scope>
</reference>
<comment type="caution">
    <text evidence="4">The sequence shown here is derived from an EMBL/GenBank/DDBJ whole genome shotgun (WGS) entry which is preliminary data.</text>
</comment>